<dbReference type="InterPro" id="IPR050397">
    <property type="entry name" value="Env_Response_Regulators"/>
</dbReference>
<dbReference type="GO" id="GO:0003677">
    <property type="term" value="F:DNA binding"/>
    <property type="evidence" value="ECO:0007669"/>
    <property type="project" value="UniProtKB-KW"/>
</dbReference>
<dbReference type="GO" id="GO:0003700">
    <property type="term" value="F:DNA-binding transcription factor activity"/>
    <property type="evidence" value="ECO:0007669"/>
    <property type="project" value="TreeGrafter"/>
</dbReference>
<name>A0A1I3S9V1_9HYPH</name>
<dbReference type="SUPFAM" id="SSF46785">
    <property type="entry name" value="Winged helix' DNA-binding domain"/>
    <property type="match status" value="1"/>
</dbReference>
<evidence type="ECO:0000256" key="3">
    <source>
        <dbReference type="ARBA" id="ARBA00023163"/>
    </source>
</evidence>
<dbReference type="Pfam" id="PF00027">
    <property type="entry name" value="cNMP_binding"/>
    <property type="match status" value="1"/>
</dbReference>
<organism evidence="6 7">
    <name type="scientific">Aquamicrobium aerolatum DSM 21857</name>
    <dbReference type="NCBI Taxonomy" id="1121003"/>
    <lineage>
        <taxon>Bacteria</taxon>
        <taxon>Pseudomonadati</taxon>
        <taxon>Pseudomonadota</taxon>
        <taxon>Alphaproteobacteria</taxon>
        <taxon>Hyphomicrobiales</taxon>
        <taxon>Phyllobacteriaceae</taxon>
        <taxon>Aerobium</taxon>
    </lineage>
</organism>
<dbReference type="EMBL" id="FORF01000028">
    <property type="protein sequence ID" value="SFJ55613.1"/>
    <property type="molecule type" value="Genomic_DNA"/>
</dbReference>
<dbReference type="InterPro" id="IPR018490">
    <property type="entry name" value="cNMP-bd_dom_sf"/>
</dbReference>
<dbReference type="Proteomes" id="UP000242763">
    <property type="component" value="Unassembled WGS sequence"/>
</dbReference>
<dbReference type="SMART" id="SM00419">
    <property type="entry name" value="HTH_CRP"/>
    <property type="match status" value="1"/>
</dbReference>
<evidence type="ECO:0000256" key="1">
    <source>
        <dbReference type="ARBA" id="ARBA00023015"/>
    </source>
</evidence>
<keyword evidence="3" id="KW-0804">Transcription</keyword>
<keyword evidence="6" id="KW-0418">Kinase</keyword>
<feature type="domain" description="HTH crp-type" evidence="5">
    <location>
        <begin position="164"/>
        <end position="237"/>
    </location>
</feature>
<dbReference type="Gene3D" id="1.10.10.10">
    <property type="entry name" value="Winged helix-like DNA-binding domain superfamily/Winged helix DNA-binding domain"/>
    <property type="match status" value="1"/>
</dbReference>
<dbReference type="InterPro" id="IPR000595">
    <property type="entry name" value="cNMP-bd_dom"/>
</dbReference>
<dbReference type="CDD" id="cd00092">
    <property type="entry name" value="HTH_CRP"/>
    <property type="match status" value="1"/>
</dbReference>
<dbReference type="PROSITE" id="PS50042">
    <property type="entry name" value="CNMP_BINDING_3"/>
    <property type="match status" value="1"/>
</dbReference>
<dbReference type="Gene3D" id="2.60.120.10">
    <property type="entry name" value="Jelly Rolls"/>
    <property type="match status" value="1"/>
</dbReference>
<dbReference type="GO" id="GO:0016301">
    <property type="term" value="F:kinase activity"/>
    <property type="evidence" value="ECO:0007669"/>
    <property type="project" value="UniProtKB-KW"/>
</dbReference>
<accession>A0A1I3S9V1</accession>
<evidence type="ECO:0000259" key="5">
    <source>
        <dbReference type="PROSITE" id="PS51063"/>
    </source>
</evidence>
<dbReference type="InterPro" id="IPR014710">
    <property type="entry name" value="RmlC-like_jellyroll"/>
</dbReference>
<protein>
    <submittedName>
        <fullName evidence="6">cAMP-binding domain of CRP or a regulatory subunit of cAMP-dependent protein kinases</fullName>
    </submittedName>
</protein>
<dbReference type="GO" id="GO:0005829">
    <property type="term" value="C:cytosol"/>
    <property type="evidence" value="ECO:0007669"/>
    <property type="project" value="TreeGrafter"/>
</dbReference>
<feature type="domain" description="Cyclic nucleotide-binding" evidence="4">
    <location>
        <begin position="30"/>
        <end position="113"/>
    </location>
</feature>
<dbReference type="SUPFAM" id="SSF51206">
    <property type="entry name" value="cAMP-binding domain-like"/>
    <property type="match status" value="1"/>
</dbReference>
<keyword evidence="1" id="KW-0805">Transcription regulation</keyword>
<dbReference type="STRING" id="1121003.SAMN03080618_03308"/>
<reference evidence="7" key="1">
    <citation type="submission" date="2016-10" db="EMBL/GenBank/DDBJ databases">
        <authorList>
            <person name="Varghese N."/>
            <person name="Submissions S."/>
        </authorList>
    </citation>
    <scope>NUCLEOTIDE SEQUENCE [LARGE SCALE GENOMIC DNA]</scope>
    <source>
        <strain evidence="7">DSM 21857</strain>
    </source>
</reference>
<sequence length="252" mass="27511">MCRVDPLIAELSGQVETMTLDKSLIAGLAPFAGADGQDLEMILSRARSARFAKNSAVFSQGETATSFFLLLSGHIRVVRASPEGHQVIARYINEGELFGIAMAMGIENYPATAMAAVDCVALIWPNSVWHEFQSRIPAFSASAYGTIGARLRDTQEQVLALSSQQVEQRVAHALLRIVRQSGRKTADGIEIDFPISRQDIAEMTGTTLHTVSRLLRAWEEEGLVRSGRQKVVITDPHALVLVAESRHGKSKD</sequence>
<dbReference type="InterPro" id="IPR036388">
    <property type="entry name" value="WH-like_DNA-bd_sf"/>
</dbReference>
<dbReference type="PANTHER" id="PTHR24567">
    <property type="entry name" value="CRP FAMILY TRANSCRIPTIONAL REGULATORY PROTEIN"/>
    <property type="match status" value="1"/>
</dbReference>
<dbReference type="PANTHER" id="PTHR24567:SF28">
    <property type="entry name" value="LISTERIOLYSIN REGULATORY PROTEIN"/>
    <property type="match status" value="1"/>
</dbReference>
<evidence type="ECO:0000256" key="2">
    <source>
        <dbReference type="ARBA" id="ARBA00023125"/>
    </source>
</evidence>
<dbReference type="AlphaFoldDB" id="A0A1I3S9V1"/>
<dbReference type="PROSITE" id="PS51063">
    <property type="entry name" value="HTH_CRP_2"/>
    <property type="match status" value="1"/>
</dbReference>
<gene>
    <name evidence="6" type="ORF">SAMN03080618_03308</name>
</gene>
<keyword evidence="6" id="KW-0808">Transferase</keyword>
<dbReference type="InterPro" id="IPR012318">
    <property type="entry name" value="HTH_CRP"/>
</dbReference>
<dbReference type="InterPro" id="IPR036390">
    <property type="entry name" value="WH_DNA-bd_sf"/>
</dbReference>
<evidence type="ECO:0000259" key="4">
    <source>
        <dbReference type="PROSITE" id="PS50042"/>
    </source>
</evidence>
<dbReference type="Pfam" id="PF13545">
    <property type="entry name" value="HTH_Crp_2"/>
    <property type="match status" value="1"/>
</dbReference>
<proteinExistence type="predicted"/>
<evidence type="ECO:0000313" key="6">
    <source>
        <dbReference type="EMBL" id="SFJ55613.1"/>
    </source>
</evidence>
<dbReference type="CDD" id="cd00038">
    <property type="entry name" value="CAP_ED"/>
    <property type="match status" value="1"/>
</dbReference>
<evidence type="ECO:0000313" key="7">
    <source>
        <dbReference type="Proteomes" id="UP000242763"/>
    </source>
</evidence>
<keyword evidence="7" id="KW-1185">Reference proteome</keyword>
<dbReference type="PRINTS" id="PR00034">
    <property type="entry name" value="HTHCRP"/>
</dbReference>
<keyword evidence="2" id="KW-0238">DNA-binding</keyword>
<dbReference type="SMART" id="SM00100">
    <property type="entry name" value="cNMP"/>
    <property type="match status" value="1"/>
</dbReference>